<dbReference type="Gene3D" id="3.40.50.720">
    <property type="entry name" value="NAD(P)-binding Rossmann-like Domain"/>
    <property type="match status" value="1"/>
</dbReference>
<evidence type="ECO:0000313" key="1">
    <source>
        <dbReference type="EMBL" id="KAK3007177.1"/>
    </source>
</evidence>
<gene>
    <name evidence="1" type="ORF">RJ639_017341</name>
</gene>
<dbReference type="EMBL" id="JAVXUP010001899">
    <property type="protein sequence ID" value="KAK3007177.1"/>
    <property type="molecule type" value="Genomic_DNA"/>
</dbReference>
<dbReference type="GO" id="GO:0003723">
    <property type="term" value="F:RNA binding"/>
    <property type="evidence" value="ECO:0007669"/>
    <property type="project" value="InterPro"/>
</dbReference>
<dbReference type="GO" id="GO:0005829">
    <property type="term" value="C:cytosol"/>
    <property type="evidence" value="ECO:0007669"/>
    <property type="project" value="TreeGrafter"/>
</dbReference>
<dbReference type="PANTHER" id="PTHR11252">
    <property type="entry name" value="POLYRIBONUCLEOTIDE NUCLEOTIDYLTRANSFERASE"/>
    <property type="match status" value="1"/>
</dbReference>
<dbReference type="PANTHER" id="PTHR11252:SF0">
    <property type="entry name" value="POLYRIBONUCLEOTIDE NUCLEOTIDYLTRANSFERASE 1, MITOCHONDRIAL"/>
    <property type="match status" value="1"/>
</dbReference>
<dbReference type="InterPro" id="IPR012162">
    <property type="entry name" value="PNPase"/>
</dbReference>
<dbReference type="Proteomes" id="UP001188597">
    <property type="component" value="Unassembled WGS sequence"/>
</dbReference>
<dbReference type="AlphaFoldDB" id="A0AA88VF55"/>
<protein>
    <submittedName>
        <fullName evidence="1">Uncharacterized protein</fullName>
    </submittedName>
</protein>
<dbReference type="InterPro" id="IPR020568">
    <property type="entry name" value="Ribosomal_Su5_D2-typ_SF"/>
</dbReference>
<accession>A0AA88VF55</accession>
<dbReference type="GO" id="GO:0000958">
    <property type="term" value="P:mitochondrial mRNA catabolic process"/>
    <property type="evidence" value="ECO:0007669"/>
    <property type="project" value="TreeGrafter"/>
</dbReference>
<dbReference type="GO" id="GO:0000175">
    <property type="term" value="F:3'-5'-RNA exonuclease activity"/>
    <property type="evidence" value="ECO:0007669"/>
    <property type="project" value="TreeGrafter"/>
</dbReference>
<dbReference type="GO" id="GO:0005739">
    <property type="term" value="C:mitochondrion"/>
    <property type="evidence" value="ECO:0007669"/>
    <property type="project" value="TreeGrafter"/>
</dbReference>
<evidence type="ECO:0000313" key="2">
    <source>
        <dbReference type="Proteomes" id="UP001188597"/>
    </source>
</evidence>
<keyword evidence="2" id="KW-1185">Reference proteome</keyword>
<organism evidence="1 2">
    <name type="scientific">Escallonia herrerae</name>
    <dbReference type="NCBI Taxonomy" id="1293975"/>
    <lineage>
        <taxon>Eukaryota</taxon>
        <taxon>Viridiplantae</taxon>
        <taxon>Streptophyta</taxon>
        <taxon>Embryophyta</taxon>
        <taxon>Tracheophyta</taxon>
        <taxon>Spermatophyta</taxon>
        <taxon>Magnoliopsida</taxon>
        <taxon>eudicotyledons</taxon>
        <taxon>Gunneridae</taxon>
        <taxon>Pentapetalae</taxon>
        <taxon>asterids</taxon>
        <taxon>campanulids</taxon>
        <taxon>Escalloniales</taxon>
        <taxon>Escalloniaceae</taxon>
        <taxon>Escallonia</taxon>
    </lineage>
</organism>
<dbReference type="GO" id="GO:0004654">
    <property type="term" value="F:polyribonucleotide nucleotidyltransferase activity"/>
    <property type="evidence" value="ECO:0007669"/>
    <property type="project" value="InterPro"/>
</dbReference>
<sequence>MRDTILKDLNLCPRLLIGFRVLMKHDGGYAKKIWAKNRAYSINFLSCSEDSWEFGAGSQSRPFLDRLNFIDIDQEDRAFLQPSFSDEEMVAALRNMVGDKGPSPHWNCLRRWFQSRARIDGGVWWEGTEIVYTSVCLADVPSEPSDFFPLFVNYQERFSAAGRTSGGFFKREGRAKDHELVLLGSPKALELPVMPMLAGVVANGKSEMAGRKIVAGSGIEGMKGSQKMIDLCAKHNIIADVEIIRWTT</sequence>
<dbReference type="Gene3D" id="3.30.230.70">
    <property type="entry name" value="GHMP Kinase, N-terminal domain"/>
    <property type="match status" value="1"/>
</dbReference>
<dbReference type="SUPFAM" id="SSF54211">
    <property type="entry name" value="Ribosomal protein S5 domain 2-like"/>
    <property type="match status" value="1"/>
</dbReference>
<dbReference type="InterPro" id="IPR027408">
    <property type="entry name" value="PNPase/RNase_PH_dom_sf"/>
</dbReference>
<dbReference type="GO" id="GO:0009570">
    <property type="term" value="C:chloroplast stroma"/>
    <property type="evidence" value="ECO:0007669"/>
    <property type="project" value="TreeGrafter"/>
</dbReference>
<reference evidence="1" key="1">
    <citation type="submission" date="2022-12" db="EMBL/GenBank/DDBJ databases">
        <title>Draft genome assemblies for two species of Escallonia (Escalloniales).</title>
        <authorList>
            <person name="Chanderbali A."/>
            <person name="Dervinis C."/>
            <person name="Anghel I."/>
            <person name="Soltis D."/>
            <person name="Soltis P."/>
            <person name="Zapata F."/>
        </authorList>
    </citation>
    <scope>NUCLEOTIDE SEQUENCE</scope>
    <source>
        <strain evidence="1">UCBG64.0493</strain>
        <tissue evidence="1">Leaf</tissue>
    </source>
</reference>
<dbReference type="GO" id="GO:0000965">
    <property type="term" value="P:mitochondrial RNA 3'-end processing"/>
    <property type="evidence" value="ECO:0007669"/>
    <property type="project" value="TreeGrafter"/>
</dbReference>
<name>A0AA88VF55_9ASTE</name>
<comment type="caution">
    <text evidence="1">The sequence shown here is derived from an EMBL/GenBank/DDBJ whole genome shotgun (WGS) entry which is preliminary data.</text>
</comment>
<proteinExistence type="predicted"/>